<dbReference type="Pfam" id="PF00571">
    <property type="entry name" value="CBS"/>
    <property type="match status" value="2"/>
</dbReference>
<dbReference type="EMBL" id="CP060244">
    <property type="protein sequence ID" value="QNT79379.1"/>
    <property type="molecule type" value="Genomic_DNA"/>
</dbReference>
<evidence type="ECO:0000313" key="4">
    <source>
        <dbReference type="EMBL" id="QNT79379.1"/>
    </source>
</evidence>
<keyword evidence="5" id="KW-1185">Reference proteome</keyword>
<dbReference type="Gene3D" id="3.10.580.10">
    <property type="entry name" value="CBS-domain"/>
    <property type="match status" value="1"/>
</dbReference>
<dbReference type="InterPro" id="IPR000644">
    <property type="entry name" value="CBS_dom"/>
</dbReference>
<evidence type="ECO:0000256" key="1">
    <source>
        <dbReference type="ARBA" id="ARBA00023122"/>
    </source>
</evidence>
<evidence type="ECO:0000313" key="5">
    <source>
        <dbReference type="Proteomes" id="UP000516349"/>
    </source>
</evidence>
<evidence type="ECO:0000256" key="2">
    <source>
        <dbReference type="PROSITE-ProRule" id="PRU00703"/>
    </source>
</evidence>
<dbReference type="KEGG" id="ebla:JGUZn3_21770"/>
<name>A0A7H1NUB9_9PROT</name>
<dbReference type="RefSeq" id="WP_203413549.1">
    <property type="nucleotide sequence ID" value="NZ_CP060244.1"/>
</dbReference>
<sequence>MSTTLARDVMTPNVQYVHPFDNVSQIAKVMVKAGISAVPVCDNGHIVGIISEGDLMAPFTEKRKLQRDWWLSILAEGTTLAKDFLEYIDAYNLTAQDLMKKDVIVGRADMTLAQIAQLLQEHHIKRVPIVENGLMVGIVSRADLIRSYAHGHS</sequence>
<keyword evidence="1 2" id="KW-0129">CBS domain</keyword>
<dbReference type="Proteomes" id="UP000516349">
    <property type="component" value="Chromosome"/>
</dbReference>
<reference evidence="4 5" key="1">
    <citation type="submission" date="2020-08" db="EMBL/GenBank/DDBJ databases">
        <title>Complete genome sequence of Entomobacter blattae G55GP.</title>
        <authorList>
            <person name="Poehlein A."/>
            <person name="Guzman J."/>
            <person name="Daniel R."/>
            <person name="Vilcinskas A."/>
        </authorList>
    </citation>
    <scope>NUCLEOTIDE SEQUENCE [LARGE SCALE GENOMIC DNA]</scope>
    <source>
        <strain evidence="4 5">G55GP</strain>
    </source>
</reference>
<protein>
    <submittedName>
        <fullName evidence="4">Hypoxic response protein 1</fullName>
    </submittedName>
</protein>
<feature type="domain" description="CBS" evidence="3">
    <location>
        <begin position="99"/>
        <end position="153"/>
    </location>
</feature>
<dbReference type="InterPro" id="IPR046342">
    <property type="entry name" value="CBS_dom_sf"/>
</dbReference>
<feature type="domain" description="CBS" evidence="3">
    <location>
        <begin position="10"/>
        <end position="65"/>
    </location>
</feature>
<dbReference type="SUPFAM" id="SSF54631">
    <property type="entry name" value="CBS-domain pair"/>
    <property type="match status" value="1"/>
</dbReference>
<gene>
    <name evidence="4" type="primary">hrp1</name>
    <name evidence="4" type="ORF">JGUZn3_21770</name>
</gene>
<dbReference type="PROSITE" id="PS51371">
    <property type="entry name" value="CBS"/>
    <property type="match status" value="2"/>
</dbReference>
<evidence type="ECO:0000259" key="3">
    <source>
        <dbReference type="PROSITE" id="PS51371"/>
    </source>
</evidence>
<organism evidence="4 5">
    <name type="scientific">Entomobacter blattae</name>
    <dbReference type="NCBI Taxonomy" id="2762277"/>
    <lineage>
        <taxon>Bacteria</taxon>
        <taxon>Pseudomonadati</taxon>
        <taxon>Pseudomonadota</taxon>
        <taxon>Alphaproteobacteria</taxon>
        <taxon>Acetobacterales</taxon>
        <taxon>Acetobacteraceae</taxon>
        <taxon>Entomobacter</taxon>
    </lineage>
</organism>
<dbReference type="SMART" id="SM00116">
    <property type="entry name" value="CBS"/>
    <property type="match status" value="2"/>
</dbReference>
<accession>A0A7H1NUB9</accession>
<dbReference type="CDD" id="cd04586">
    <property type="entry name" value="CBS_pair_BON_assoc"/>
    <property type="match status" value="1"/>
</dbReference>
<proteinExistence type="predicted"/>
<dbReference type="PANTHER" id="PTHR43080:SF2">
    <property type="entry name" value="CBS DOMAIN-CONTAINING PROTEIN"/>
    <property type="match status" value="1"/>
</dbReference>
<dbReference type="AlphaFoldDB" id="A0A7H1NUB9"/>
<dbReference type="InterPro" id="IPR051257">
    <property type="entry name" value="Diverse_CBS-Domain"/>
</dbReference>
<dbReference type="PANTHER" id="PTHR43080">
    <property type="entry name" value="CBS DOMAIN-CONTAINING PROTEIN CBSX3, MITOCHONDRIAL"/>
    <property type="match status" value="1"/>
</dbReference>